<dbReference type="EMBL" id="JACGWJ010000029">
    <property type="protein sequence ID" value="KAL0303224.1"/>
    <property type="molecule type" value="Genomic_DNA"/>
</dbReference>
<organism evidence="1">
    <name type="scientific">Sesamum radiatum</name>
    <name type="common">Black benniseed</name>
    <dbReference type="NCBI Taxonomy" id="300843"/>
    <lineage>
        <taxon>Eukaryota</taxon>
        <taxon>Viridiplantae</taxon>
        <taxon>Streptophyta</taxon>
        <taxon>Embryophyta</taxon>
        <taxon>Tracheophyta</taxon>
        <taxon>Spermatophyta</taxon>
        <taxon>Magnoliopsida</taxon>
        <taxon>eudicotyledons</taxon>
        <taxon>Gunneridae</taxon>
        <taxon>Pentapetalae</taxon>
        <taxon>asterids</taxon>
        <taxon>lamiids</taxon>
        <taxon>Lamiales</taxon>
        <taxon>Pedaliaceae</taxon>
        <taxon>Sesamum</taxon>
    </lineage>
</organism>
<sequence>MSGLADRFHDIVHAAEKPLWNSCTQSQLGAVAELVDIKVDGRISQEIYDRISQWVDHIFPHDHTLSLYYYNKKKIKDLGLPVEKIDACKNSCMLYWKDEIDLDYCKFCGEARYKATREQSPNSKKIPYDILRHLPLTPRLQRLYASKATAEQMM</sequence>
<accession>A0AAW2K8J2</accession>
<protein>
    <submittedName>
        <fullName evidence="1">Uncharacterized protein</fullName>
    </submittedName>
</protein>
<comment type="caution">
    <text evidence="1">The sequence shown here is derived from an EMBL/GenBank/DDBJ whole genome shotgun (WGS) entry which is preliminary data.</text>
</comment>
<dbReference type="AlphaFoldDB" id="A0AAW2K8J2"/>
<name>A0AAW2K8J2_SESRA</name>
<gene>
    <name evidence="1" type="ORF">Sradi_6190500</name>
</gene>
<dbReference type="PANTHER" id="PTHR10775">
    <property type="entry name" value="OS08G0208400 PROTEIN"/>
    <property type="match status" value="1"/>
</dbReference>
<reference evidence="1" key="2">
    <citation type="journal article" date="2024" name="Plant">
        <title>Genomic evolution and insights into agronomic trait innovations of Sesamum species.</title>
        <authorList>
            <person name="Miao H."/>
            <person name="Wang L."/>
            <person name="Qu L."/>
            <person name="Liu H."/>
            <person name="Sun Y."/>
            <person name="Le M."/>
            <person name="Wang Q."/>
            <person name="Wei S."/>
            <person name="Zheng Y."/>
            <person name="Lin W."/>
            <person name="Duan Y."/>
            <person name="Cao H."/>
            <person name="Xiong S."/>
            <person name="Wang X."/>
            <person name="Wei L."/>
            <person name="Li C."/>
            <person name="Ma Q."/>
            <person name="Ju M."/>
            <person name="Zhao R."/>
            <person name="Li G."/>
            <person name="Mu C."/>
            <person name="Tian Q."/>
            <person name="Mei H."/>
            <person name="Zhang T."/>
            <person name="Gao T."/>
            <person name="Zhang H."/>
        </authorList>
    </citation>
    <scope>NUCLEOTIDE SEQUENCE</scope>
    <source>
        <strain evidence="1">G02</strain>
    </source>
</reference>
<dbReference type="PANTHER" id="PTHR10775:SF188">
    <property type="entry name" value="TRANSPOSASE-ASSOCIATED DOMAIN-CONTAINING PROTEIN"/>
    <property type="match status" value="1"/>
</dbReference>
<proteinExistence type="predicted"/>
<reference evidence="1" key="1">
    <citation type="submission" date="2020-06" db="EMBL/GenBank/DDBJ databases">
        <authorList>
            <person name="Li T."/>
            <person name="Hu X."/>
            <person name="Zhang T."/>
            <person name="Song X."/>
            <person name="Zhang H."/>
            <person name="Dai N."/>
            <person name="Sheng W."/>
            <person name="Hou X."/>
            <person name="Wei L."/>
        </authorList>
    </citation>
    <scope>NUCLEOTIDE SEQUENCE</scope>
    <source>
        <strain evidence="1">G02</strain>
        <tissue evidence="1">Leaf</tissue>
    </source>
</reference>
<evidence type="ECO:0000313" key="1">
    <source>
        <dbReference type="EMBL" id="KAL0303224.1"/>
    </source>
</evidence>